<dbReference type="GO" id="GO:0016289">
    <property type="term" value="F:acyl-CoA hydrolase activity"/>
    <property type="evidence" value="ECO:0007669"/>
    <property type="project" value="UniProtKB-ARBA"/>
</dbReference>
<dbReference type="SUPFAM" id="SSF54637">
    <property type="entry name" value="Thioesterase/thiol ester dehydrase-isomerase"/>
    <property type="match status" value="1"/>
</dbReference>
<dbReference type="KEGG" id="snan:I6N98_13870"/>
<dbReference type="InterPro" id="IPR029069">
    <property type="entry name" value="HotDog_dom_sf"/>
</dbReference>
<dbReference type="Pfam" id="PF03061">
    <property type="entry name" value="4HBT"/>
    <property type="match status" value="1"/>
</dbReference>
<gene>
    <name evidence="4" type="primary">paaI</name>
    <name evidence="4" type="ORF">I6N98_13870</name>
</gene>
<dbReference type="AlphaFoldDB" id="A0A7T4R4H4"/>
<dbReference type="PANTHER" id="PTHR42856:SF1">
    <property type="entry name" value="ACYL-COENZYME A THIOESTERASE PAAI"/>
    <property type="match status" value="1"/>
</dbReference>
<sequence>MELVSVTPGNVVITMTVKDYMVQGHGNCHGGYIFTLADSAFAFACNTYNAVTVAQGCSIEYMKPAILGDALVAKASEVSRGKRTGVYDVRIERSDGELVALMRGKSYQVNATLL</sequence>
<evidence type="ECO:0000313" key="4">
    <source>
        <dbReference type="EMBL" id="QQD20189.1"/>
    </source>
</evidence>
<dbReference type="Proteomes" id="UP000596063">
    <property type="component" value="Chromosome"/>
</dbReference>
<dbReference type="PANTHER" id="PTHR42856">
    <property type="entry name" value="ACYL-COENZYME A THIOESTERASE PAAI"/>
    <property type="match status" value="1"/>
</dbReference>
<evidence type="ECO:0000256" key="1">
    <source>
        <dbReference type="ARBA" id="ARBA00008324"/>
    </source>
</evidence>
<dbReference type="NCBIfam" id="TIGR02286">
    <property type="entry name" value="PaaD"/>
    <property type="match status" value="1"/>
</dbReference>
<evidence type="ECO:0000259" key="3">
    <source>
        <dbReference type="Pfam" id="PF03061"/>
    </source>
</evidence>
<evidence type="ECO:0000256" key="2">
    <source>
        <dbReference type="ARBA" id="ARBA00022801"/>
    </source>
</evidence>
<protein>
    <submittedName>
        <fullName evidence="4">Hydroxyphenylacetyl-CoA thioesterase PaaI</fullName>
    </submittedName>
</protein>
<dbReference type="Gene3D" id="3.10.129.10">
    <property type="entry name" value="Hotdog Thioesterase"/>
    <property type="match status" value="1"/>
</dbReference>
<keyword evidence="2" id="KW-0378">Hydrolase</keyword>
<dbReference type="CDD" id="cd03443">
    <property type="entry name" value="PaaI_thioesterase"/>
    <property type="match status" value="1"/>
</dbReference>
<organism evidence="4 5">
    <name type="scientific">Spongiibacter nanhainus</name>
    <dbReference type="NCBI Taxonomy" id="2794344"/>
    <lineage>
        <taxon>Bacteria</taxon>
        <taxon>Pseudomonadati</taxon>
        <taxon>Pseudomonadota</taxon>
        <taxon>Gammaproteobacteria</taxon>
        <taxon>Cellvibrionales</taxon>
        <taxon>Spongiibacteraceae</taxon>
        <taxon>Spongiibacter</taxon>
    </lineage>
</organism>
<dbReference type="InterPro" id="IPR006683">
    <property type="entry name" value="Thioestr_dom"/>
</dbReference>
<reference evidence="4 5" key="1">
    <citation type="submission" date="2020-12" db="EMBL/GenBank/DDBJ databases">
        <authorList>
            <person name="Shan Y."/>
        </authorList>
    </citation>
    <scope>NUCLEOTIDE SEQUENCE [LARGE SCALE GENOMIC DNA]</scope>
    <source>
        <strain evidence="5">csc3.9</strain>
    </source>
</reference>
<keyword evidence="5" id="KW-1185">Reference proteome</keyword>
<accession>A0A7T4R4H4</accession>
<feature type="domain" description="Thioesterase" evidence="3">
    <location>
        <begin position="25"/>
        <end position="100"/>
    </location>
</feature>
<dbReference type="NCBIfam" id="TIGR00369">
    <property type="entry name" value="unchar_dom_1"/>
    <property type="match status" value="1"/>
</dbReference>
<dbReference type="InterPro" id="IPR003736">
    <property type="entry name" value="PAAI_dom"/>
</dbReference>
<dbReference type="InterPro" id="IPR011973">
    <property type="entry name" value="PaaD"/>
</dbReference>
<comment type="similarity">
    <text evidence="1">Belongs to the thioesterase PaaI family.</text>
</comment>
<proteinExistence type="inferred from homology"/>
<dbReference type="EMBL" id="CP066167">
    <property type="protein sequence ID" value="QQD20189.1"/>
    <property type="molecule type" value="Genomic_DNA"/>
</dbReference>
<name>A0A7T4R4H4_9GAMM</name>
<evidence type="ECO:0000313" key="5">
    <source>
        <dbReference type="Proteomes" id="UP000596063"/>
    </source>
</evidence>
<dbReference type="FunFam" id="3.10.129.10:FF:000022">
    <property type="entry name" value="Phenylacetic acid degradation protein"/>
    <property type="match status" value="1"/>
</dbReference>
<dbReference type="InterPro" id="IPR052723">
    <property type="entry name" value="Acyl-CoA_thioesterase_PaaI"/>
</dbReference>